<dbReference type="CDD" id="cd06170">
    <property type="entry name" value="LuxR_C_like"/>
    <property type="match status" value="1"/>
</dbReference>
<sequence>MQSRPDVFDGDARFAPPAPSRVALRQRVVDAVADAVEHHRVTLVTAPSGMGKTVAVTQWARQTRMPVAWLSLSRHDADAKRLSAGVVLALRGAALRSDDPELAEMLGVDADSRDDAALYAAVSDALTASGEPIALVIDDLHRAKDAVQASIVGALLERAPTSLRIVLISRENRLLPVDRLLLAGDAASIGADVLRLTSDETRLAAEHFGVAMSAEQSERLSREVDGWAAAVRLALVSGEASSATALHEGTPSLTDFIADEVLGVLPAELREFVLAATTTSVLDGALAETLTGRADASSVLEECVRRGLFLDRYGEPGPSAVYRWHSVFAVRCRAVLERDDSRRARRLHRVAAEALAGSDPLRSIDQWIAGGDVDAAVQVLRDSWVALLLGPNGDALDHACRALAEPWASDPEVLMIRACAIDVGGNRTDGQRLFRRARSLVGELAMPERARAERTADVAGLYLHDSYGELVETITRVRAALDADPPASALARAALLLLIGVTMVYQRVDIDGGVETLSAARAAAIAIGESTMQRRATGMLAFMLAFRGDFERSRELLADLDAEEAARDNWQAYIGGAENTAAAWVAFWSNDLDEARTRFRRVIESGAGPTSFAGIARHYLGIIAAVAGDRRERAEAIELLRGIPETELHGVPWPAYRMVSLAMLAAAEGRNDRAAAIITRFERVRNIPAAAVLLAGTARRVLGDADAVALLRQIRETGQAPFVRASSLVTLALVQRDEGNIEDAHELLEHALDLAAPRGIRRPFADDLPELRALLREHGAWGSTHTGFIASLSAPSHTQVALSDREREVFGYLRTDLRLTDIAEQLGLSVNTVKTHTRTIYRKLGVSSRREAVRAIL</sequence>
<dbReference type="InterPro" id="IPR011990">
    <property type="entry name" value="TPR-like_helical_dom_sf"/>
</dbReference>
<dbReference type="Pfam" id="PF13191">
    <property type="entry name" value="AAA_16"/>
    <property type="match status" value="1"/>
</dbReference>
<dbReference type="Pfam" id="PF25873">
    <property type="entry name" value="WHD_MalT"/>
    <property type="match status" value="1"/>
</dbReference>
<dbReference type="GO" id="GO:0003677">
    <property type="term" value="F:DNA binding"/>
    <property type="evidence" value="ECO:0007669"/>
    <property type="project" value="InterPro"/>
</dbReference>
<accession>A0A5B8M548</accession>
<evidence type="ECO:0000259" key="1">
    <source>
        <dbReference type="PROSITE" id="PS50043"/>
    </source>
</evidence>
<dbReference type="GO" id="GO:0006355">
    <property type="term" value="P:regulation of DNA-templated transcription"/>
    <property type="evidence" value="ECO:0007669"/>
    <property type="project" value="InterPro"/>
</dbReference>
<keyword evidence="3" id="KW-1185">Reference proteome</keyword>
<dbReference type="InterPro" id="IPR000792">
    <property type="entry name" value="Tscrpt_reg_LuxR_C"/>
</dbReference>
<dbReference type="InterPro" id="IPR003593">
    <property type="entry name" value="AAA+_ATPase"/>
</dbReference>
<dbReference type="Gene3D" id="3.40.50.300">
    <property type="entry name" value="P-loop containing nucleotide triphosphate hydrolases"/>
    <property type="match status" value="1"/>
</dbReference>
<feature type="domain" description="HTH luxR-type" evidence="1">
    <location>
        <begin position="795"/>
        <end position="857"/>
    </location>
</feature>
<evidence type="ECO:0000313" key="2">
    <source>
        <dbReference type="EMBL" id="QDZ15074.1"/>
    </source>
</evidence>
<gene>
    <name evidence="2" type="ORF">FPZ11_10090</name>
</gene>
<dbReference type="InterPro" id="IPR016032">
    <property type="entry name" value="Sig_transdc_resp-reg_C-effctor"/>
</dbReference>
<dbReference type="RefSeq" id="WP_146320575.1">
    <property type="nucleotide sequence ID" value="NZ_CP042305.1"/>
</dbReference>
<name>A0A5B8M548_9MICO</name>
<proteinExistence type="predicted"/>
<dbReference type="SUPFAM" id="SSF52540">
    <property type="entry name" value="P-loop containing nucleoside triphosphate hydrolases"/>
    <property type="match status" value="1"/>
</dbReference>
<dbReference type="Gene3D" id="1.25.40.10">
    <property type="entry name" value="Tetratricopeptide repeat domain"/>
    <property type="match status" value="1"/>
</dbReference>
<dbReference type="SMART" id="SM00421">
    <property type="entry name" value="HTH_LUXR"/>
    <property type="match status" value="1"/>
</dbReference>
<dbReference type="InterPro" id="IPR027417">
    <property type="entry name" value="P-loop_NTPase"/>
</dbReference>
<dbReference type="InterPro" id="IPR036388">
    <property type="entry name" value="WH-like_DNA-bd_sf"/>
</dbReference>
<dbReference type="SMART" id="SM00382">
    <property type="entry name" value="AAA"/>
    <property type="match status" value="1"/>
</dbReference>
<dbReference type="InterPro" id="IPR059106">
    <property type="entry name" value="WHD_MalT"/>
</dbReference>
<dbReference type="Pfam" id="PF00196">
    <property type="entry name" value="GerE"/>
    <property type="match status" value="1"/>
</dbReference>
<organism evidence="2 3">
    <name type="scientific">Humibacter ginsenosidimutans</name>
    <dbReference type="NCBI Taxonomy" id="2599293"/>
    <lineage>
        <taxon>Bacteria</taxon>
        <taxon>Bacillati</taxon>
        <taxon>Actinomycetota</taxon>
        <taxon>Actinomycetes</taxon>
        <taxon>Micrococcales</taxon>
        <taxon>Microbacteriaceae</taxon>
        <taxon>Humibacter</taxon>
    </lineage>
</organism>
<dbReference type="InterPro" id="IPR041664">
    <property type="entry name" value="AAA_16"/>
</dbReference>
<dbReference type="PRINTS" id="PR00038">
    <property type="entry name" value="HTHLUXR"/>
</dbReference>
<dbReference type="PROSITE" id="PS50043">
    <property type="entry name" value="HTH_LUXR_2"/>
    <property type="match status" value="1"/>
</dbReference>
<dbReference type="EMBL" id="CP042305">
    <property type="protein sequence ID" value="QDZ15074.1"/>
    <property type="molecule type" value="Genomic_DNA"/>
</dbReference>
<dbReference type="Gene3D" id="1.10.10.10">
    <property type="entry name" value="Winged helix-like DNA-binding domain superfamily/Winged helix DNA-binding domain"/>
    <property type="match status" value="1"/>
</dbReference>
<dbReference type="KEGG" id="huw:FPZ11_10090"/>
<dbReference type="OrthoDB" id="134985at2"/>
<reference evidence="2 3" key="1">
    <citation type="submission" date="2019-07" db="EMBL/GenBank/DDBJ databases">
        <title>Full genome sequence of Humibacter sp. WJ7-1.</title>
        <authorList>
            <person name="Im W.-T."/>
        </authorList>
    </citation>
    <scope>NUCLEOTIDE SEQUENCE [LARGE SCALE GENOMIC DNA]</scope>
    <source>
        <strain evidence="2 3">WJ7-1</strain>
    </source>
</reference>
<protein>
    <submittedName>
        <fullName evidence="2">AAA family ATPase</fullName>
    </submittedName>
</protein>
<dbReference type="AlphaFoldDB" id="A0A5B8M548"/>
<dbReference type="SUPFAM" id="SSF46894">
    <property type="entry name" value="C-terminal effector domain of the bipartite response regulators"/>
    <property type="match status" value="1"/>
</dbReference>
<dbReference type="Proteomes" id="UP000320216">
    <property type="component" value="Chromosome"/>
</dbReference>
<evidence type="ECO:0000313" key="3">
    <source>
        <dbReference type="Proteomes" id="UP000320216"/>
    </source>
</evidence>